<gene>
    <name evidence="1" type="ORF">N7468_002775</name>
</gene>
<sequence length="270" mass="30700">MILRELRVSPKEHFLQQINSEASDDSPDSRRASKNYVTRDWTAFAAAPQSPTISITHFTRPKGGPPKDVFLGYSTKDYSWPPDQGGARPGFPVSDRFSPSVHDPSQKTLSERSKTKLFPPIYMLNTWNVFVVDKSERALFEESDDYTYKEEQTKKLSLSAGHYAALDHIPVKQEHSSYTESIMGVLALAIQKTYEFDAEGPTGYLSLLSYRIDIYIHRYCWTERRNKIIEEFSMQVQGGTIDVSDTGEIVAALLLLFAAEEPSPFHHHYP</sequence>
<proteinExistence type="predicted"/>
<reference evidence="1" key="1">
    <citation type="submission" date="2022-11" db="EMBL/GenBank/DDBJ databases">
        <authorList>
            <person name="Petersen C."/>
        </authorList>
    </citation>
    <scope>NUCLEOTIDE SEQUENCE</scope>
    <source>
        <strain evidence="1">IBT 19713</strain>
    </source>
</reference>
<dbReference type="RefSeq" id="XP_058335213.1">
    <property type="nucleotide sequence ID" value="XM_058472072.1"/>
</dbReference>
<dbReference type="GeneID" id="83199375"/>
<comment type="caution">
    <text evidence="1">The sequence shown here is derived from an EMBL/GenBank/DDBJ whole genome shotgun (WGS) entry which is preliminary data.</text>
</comment>
<dbReference type="Proteomes" id="UP001150941">
    <property type="component" value="Unassembled WGS sequence"/>
</dbReference>
<name>A0A9W9TYB1_9EURO</name>
<keyword evidence="2" id="KW-1185">Reference proteome</keyword>
<dbReference type="AlphaFoldDB" id="A0A9W9TYB1"/>
<accession>A0A9W9TYB1</accession>
<dbReference type="EMBL" id="JAPQKS010000002">
    <property type="protein sequence ID" value="KAJ5247792.1"/>
    <property type="molecule type" value="Genomic_DNA"/>
</dbReference>
<protein>
    <submittedName>
        <fullName evidence="1">Uncharacterized protein</fullName>
    </submittedName>
</protein>
<reference evidence="1" key="2">
    <citation type="journal article" date="2023" name="IMA Fungus">
        <title>Comparative genomic study of the Penicillium genus elucidates a diverse pangenome and 15 lateral gene transfer events.</title>
        <authorList>
            <person name="Petersen C."/>
            <person name="Sorensen T."/>
            <person name="Nielsen M.R."/>
            <person name="Sondergaard T.E."/>
            <person name="Sorensen J.L."/>
            <person name="Fitzpatrick D.A."/>
            <person name="Frisvad J.C."/>
            <person name="Nielsen K.L."/>
        </authorList>
    </citation>
    <scope>NUCLEOTIDE SEQUENCE</scope>
    <source>
        <strain evidence="1">IBT 19713</strain>
    </source>
</reference>
<evidence type="ECO:0000313" key="2">
    <source>
        <dbReference type="Proteomes" id="UP001150941"/>
    </source>
</evidence>
<evidence type="ECO:0000313" key="1">
    <source>
        <dbReference type="EMBL" id="KAJ5247792.1"/>
    </source>
</evidence>
<organism evidence="1 2">
    <name type="scientific">Penicillium chermesinum</name>
    <dbReference type="NCBI Taxonomy" id="63820"/>
    <lineage>
        <taxon>Eukaryota</taxon>
        <taxon>Fungi</taxon>
        <taxon>Dikarya</taxon>
        <taxon>Ascomycota</taxon>
        <taxon>Pezizomycotina</taxon>
        <taxon>Eurotiomycetes</taxon>
        <taxon>Eurotiomycetidae</taxon>
        <taxon>Eurotiales</taxon>
        <taxon>Aspergillaceae</taxon>
        <taxon>Penicillium</taxon>
    </lineage>
</organism>